<reference evidence="8" key="1">
    <citation type="submission" date="2012-04" db="EMBL/GenBank/DDBJ databases">
        <title>Finished genome of Dactylococcopsis salina PCC 8305.</title>
        <authorList>
            <consortium name="US DOE Joint Genome Institute"/>
            <person name="Gugger M."/>
            <person name="Coursin T."/>
            <person name="Rippka R."/>
            <person name="Tandeau De Marsac N."/>
            <person name="Huntemann M."/>
            <person name="Wei C.-L."/>
            <person name="Han J."/>
            <person name="Detter J.C."/>
            <person name="Han C."/>
            <person name="Tapia R."/>
            <person name="Daligault H."/>
            <person name="Chen A."/>
            <person name="Krypides N."/>
            <person name="Mavromatis K."/>
            <person name="Markowitz V."/>
            <person name="Szeto E."/>
            <person name="Ivanova N."/>
            <person name="Ovchinnikova G."/>
            <person name="Pagani I."/>
            <person name="Pati A."/>
            <person name="Goodwin L."/>
            <person name="Peters L."/>
            <person name="Pitluck S."/>
            <person name="Woyke T."/>
            <person name="Kerfeld C."/>
        </authorList>
    </citation>
    <scope>NUCLEOTIDE SEQUENCE [LARGE SCALE GENOMIC DNA]</scope>
    <source>
        <strain evidence="8">PCC 8305</strain>
    </source>
</reference>
<keyword evidence="2 5" id="KW-0690">Ribosome biogenesis</keyword>
<dbReference type="SUPFAM" id="SSF50447">
    <property type="entry name" value="Translation proteins"/>
    <property type="match status" value="1"/>
</dbReference>
<dbReference type="SUPFAM" id="SSF50346">
    <property type="entry name" value="PRC-barrel domain"/>
    <property type="match status" value="1"/>
</dbReference>
<proteinExistence type="inferred from homology"/>
<dbReference type="InterPro" id="IPR009000">
    <property type="entry name" value="Transl_B-barrel_sf"/>
</dbReference>
<protein>
    <recommendedName>
        <fullName evidence="5">Ribosome maturation factor RimM</fullName>
    </recommendedName>
</protein>
<evidence type="ECO:0000256" key="5">
    <source>
        <dbReference type="HAMAP-Rule" id="MF_00014"/>
    </source>
</evidence>
<keyword evidence="3 5" id="KW-0698">rRNA processing</keyword>
<comment type="domain">
    <text evidence="5">The PRC barrel domain binds ribosomal protein uS19.</text>
</comment>
<accession>K9YWQ5</accession>
<dbReference type="eggNOG" id="COG0806">
    <property type="taxonomic scope" value="Bacteria"/>
</dbReference>
<feature type="domain" description="Ribosome maturation factor RimM PRC barrel" evidence="7">
    <location>
        <begin position="105"/>
        <end position="180"/>
    </location>
</feature>
<evidence type="ECO:0000313" key="9">
    <source>
        <dbReference type="Proteomes" id="UP000010482"/>
    </source>
</evidence>
<evidence type="ECO:0000259" key="6">
    <source>
        <dbReference type="Pfam" id="PF01782"/>
    </source>
</evidence>
<evidence type="ECO:0000256" key="3">
    <source>
        <dbReference type="ARBA" id="ARBA00022552"/>
    </source>
</evidence>
<evidence type="ECO:0000256" key="2">
    <source>
        <dbReference type="ARBA" id="ARBA00022517"/>
    </source>
</evidence>
<evidence type="ECO:0000256" key="4">
    <source>
        <dbReference type="ARBA" id="ARBA00023186"/>
    </source>
</evidence>
<dbReference type="STRING" id="13035.Dacsa_2329"/>
<dbReference type="InterPro" id="IPR056792">
    <property type="entry name" value="PRC_RimM"/>
</dbReference>
<feature type="domain" description="RimM N-terminal" evidence="6">
    <location>
        <begin position="8"/>
        <end position="92"/>
    </location>
</feature>
<keyword evidence="4 5" id="KW-0143">Chaperone</keyword>
<dbReference type="PATRIC" id="fig|13035.3.peg.2643"/>
<dbReference type="InterPro" id="IPR011033">
    <property type="entry name" value="PRC_barrel-like_sf"/>
</dbReference>
<dbReference type="EMBL" id="CP003944">
    <property type="protein sequence ID" value="AFZ50942.1"/>
    <property type="molecule type" value="Genomic_DNA"/>
</dbReference>
<dbReference type="GO" id="GO:0005737">
    <property type="term" value="C:cytoplasm"/>
    <property type="evidence" value="ECO:0007669"/>
    <property type="project" value="UniProtKB-SubCell"/>
</dbReference>
<dbReference type="Gene3D" id="2.30.30.240">
    <property type="entry name" value="PRC-barrel domain"/>
    <property type="match status" value="1"/>
</dbReference>
<sequence length="183" mass="20853">MTEDLIEIGTVVSPHGIKGEVKVYTNSDFPERFEKPGKRLLKRPNSSQCEWVTLKRGYYLPGKSMYVVMLEEITDRNQAEELCKSKLFVEKHDRPQLEANEYHVDDLIGLTVIDQETKSKIGQVIDIYAAGNDLLVVELEEHLSEKPAPDNRVLVPFVEDIVPIVDINNRQLQVKLPVGLLEL</sequence>
<dbReference type="RefSeq" id="WP_015229933.1">
    <property type="nucleotide sequence ID" value="NC_019780.1"/>
</dbReference>
<comment type="similarity">
    <text evidence="5">Belongs to the RimM family.</text>
</comment>
<evidence type="ECO:0000313" key="8">
    <source>
        <dbReference type="EMBL" id="AFZ50942.1"/>
    </source>
</evidence>
<comment type="subcellular location">
    <subcellularLocation>
        <location evidence="5">Cytoplasm</location>
    </subcellularLocation>
</comment>
<name>K9YWQ5_DACS8</name>
<dbReference type="OrthoDB" id="9810331at2"/>
<dbReference type="InterPro" id="IPR002676">
    <property type="entry name" value="RimM_N"/>
</dbReference>
<keyword evidence="9" id="KW-1185">Reference proteome</keyword>
<organism evidence="8 9">
    <name type="scientific">Dactylococcopsis salina (strain PCC 8305)</name>
    <name type="common">Myxobactron salinum</name>
    <dbReference type="NCBI Taxonomy" id="13035"/>
    <lineage>
        <taxon>Bacteria</taxon>
        <taxon>Bacillati</taxon>
        <taxon>Cyanobacteriota</taxon>
        <taxon>Cyanophyceae</taxon>
        <taxon>Nodosilineales</taxon>
        <taxon>Cymatolegaceae</taxon>
        <taxon>Dactylococcopsis</taxon>
    </lineage>
</organism>
<keyword evidence="1 5" id="KW-0963">Cytoplasm</keyword>
<dbReference type="Gene3D" id="2.40.30.60">
    <property type="entry name" value="RimM"/>
    <property type="match status" value="1"/>
</dbReference>
<dbReference type="HOGENOM" id="CLU_077636_3_0_3"/>
<dbReference type="AlphaFoldDB" id="K9YWQ5"/>
<evidence type="ECO:0000256" key="1">
    <source>
        <dbReference type="ARBA" id="ARBA00022490"/>
    </source>
</evidence>
<evidence type="ECO:0000259" key="7">
    <source>
        <dbReference type="Pfam" id="PF24986"/>
    </source>
</evidence>
<dbReference type="GO" id="GO:0005840">
    <property type="term" value="C:ribosome"/>
    <property type="evidence" value="ECO:0007669"/>
    <property type="project" value="InterPro"/>
</dbReference>
<comment type="function">
    <text evidence="5">An accessory protein needed during the final step in the assembly of 30S ribosomal subunit, possibly for assembly of the head region. Essential for efficient processing of 16S rRNA. May be needed both before and after RbfA during the maturation of 16S rRNA. It has affinity for free ribosomal 30S subunits but not for 70S ribosomes.</text>
</comment>
<gene>
    <name evidence="5" type="primary">rimM</name>
    <name evidence="8" type="ORF">Dacsa_2329</name>
</gene>
<dbReference type="Proteomes" id="UP000010482">
    <property type="component" value="Chromosome"/>
</dbReference>
<dbReference type="GO" id="GO:0006364">
    <property type="term" value="P:rRNA processing"/>
    <property type="evidence" value="ECO:0007669"/>
    <property type="project" value="UniProtKB-UniRule"/>
</dbReference>
<dbReference type="InterPro" id="IPR036976">
    <property type="entry name" value="RimM_N_sf"/>
</dbReference>
<dbReference type="HAMAP" id="MF_00014">
    <property type="entry name" value="Ribosome_mat_RimM"/>
    <property type="match status" value="1"/>
</dbReference>
<dbReference type="PANTHER" id="PTHR33692">
    <property type="entry name" value="RIBOSOME MATURATION FACTOR RIMM"/>
    <property type="match status" value="1"/>
</dbReference>
<dbReference type="GO" id="GO:0042274">
    <property type="term" value="P:ribosomal small subunit biogenesis"/>
    <property type="evidence" value="ECO:0007669"/>
    <property type="project" value="UniProtKB-UniRule"/>
</dbReference>
<dbReference type="InterPro" id="IPR011961">
    <property type="entry name" value="RimM"/>
</dbReference>
<dbReference type="NCBIfam" id="TIGR02273">
    <property type="entry name" value="16S_RimM"/>
    <property type="match status" value="1"/>
</dbReference>
<dbReference type="KEGG" id="dsl:Dacsa_2329"/>
<dbReference type="Pfam" id="PF01782">
    <property type="entry name" value="RimM"/>
    <property type="match status" value="1"/>
</dbReference>
<dbReference type="GO" id="GO:0043022">
    <property type="term" value="F:ribosome binding"/>
    <property type="evidence" value="ECO:0007669"/>
    <property type="project" value="InterPro"/>
</dbReference>
<dbReference type="PANTHER" id="PTHR33692:SF1">
    <property type="entry name" value="RIBOSOME MATURATION FACTOR RIMM"/>
    <property type="match status" value="1"/>
</dbReference>
<dbReference type="Pfam" id="PF24986">
    <property type="entry name" value="PRC_RimM"/>
    <property type="match status" value="1"/>
</dbReference>
<comment type="subunit">
    <text evidence="5">Binds ribosomal protein uS19.</text>
</comment>